<dbReference type="GO" id="GO:0016020">
    <property type="term" value="C:membrane"/>
    <property type="evidence" value="ECO:0007669"/>
    <property type="project" value="UniProtKB-SubCell"/>
</dbReference>
<keyword evidence="9" id="KW-1185">Reference proteome</keyword>
<name>A0A4Q9R6S9_9GAMM</name>
<feature type="transmembrane region" description="Helical" evidence="6">
    <location>
        <begin position="282"/>
        <end position="307"/>
    </location>
</feature>
<dbReference type="PANTHER" id="PTHR42718">
    <property type="entry name" value="MAJOR FACILITATOR SUPERFAMILY MULTIDRUG TRANSPORTER MFSC"/>
    <property type="match status" value="1"/>
</dbReference>
<dbReference type="Gene3D" id="1.20.1250.20">
    <property type="entry name" value="MFS general substrate transporter like domains"/>
    <property type="match status" value="1"/>
</dbReference>
<feature type="transmembrane region" description="Helical" evidence="6">
    <location>
        <begin position="377"/>
        <end position="398"/>
    </location>
</feature>
<keyword evidence="3 6" id="KW-0812">Transmembrane</keyword>
<reference evidence="8 9" key="1">
    <citation type="submission" date="2018-06" db="EMBL/GenBank/DDBJ databases">
        <title>Three novel Pseudomonas species isolated from symptomatic oak.</title>
        <authorList>
            <person name="Bueno-Gonzalez V."/>
            <person name="Brady C."/>
        </authorList>
    </citation>
    <scope>NUCLEOTIDE SEQUENCE [LARGE SCALE GENOMIC DNA]</scope>
    <source>
        <strain evidence="8 9">P17C</strain>
    </source>
</reference>
<feature type="transmembrane region" description="Helical" evidence="6">
    <location>
        <begin position="213"/>
        <end position="232"/>
    </location>
</feature>
<keyword evidence="2" id="KW-0813">Transport</keyword>
<feature type="transmembrane region" description="Helical" evidence="6">
    <location>
        <begin position="22"/>
        <end position="40"/>
    </location>
</feature>
<evidence type="ECO:0000313" key="8">
    <source>
        <dbReference type="EMBL" id="TBU96251.1"/>
    </source>
</evidence>
<feature type="transmembrane region" description="Helical" evidence="6">
    <location>
        <begin position="180"/>
        <end position="201"/>
    </location>
</feature>
<dbReference type="EMBL" id="QJUP01000013">
    <property type="protein sequence ID" value="TBU96251.1"/>
    <property type="molecule type" value="Genomic_DNA"/>
</dbReference>
<feature type="domain" description="Major facilitator superfamily (MFS) profile" evidence="7">
    <location>
        <begin position="25"/>
        <end position="505"/>
    </location>
</feature>
<feature type="transmembrane region" description="Helical" evidence="6">
    <location>
        <begin position="61"/>
        <end position="84"/>
    </location>
</feature>
<evidence type="ECO:0000256" key="6">
    <source>
        <dbReference type="SAM" id="Phobius"/>
    </source>
</evidence>
<gene>
    <name evidence="8" type="ORF">DNJ96_10745</name>
</gene>
<feature type="transmembrane region" description="Helical" evidence="6">
    <location>
        <begin position="347"/>
        <end position="365"/>
    </location>
</feature>
<dbReference type="PROSITE" id="PS50850">
    <property type="entry name" value="MFS"/>
    <property type="match status" value="1"/>
</dbReference>
<dbReference type="SUPFAM" id="SSF103473">
    <property type="entry name" value="MFS general substrate transporter"/>
    <property type="match status" value="1"/>
</dbReference>
<dbReference type="InterPro" id="IPR011701">
    <property type="entry name" value="MFS"/>
</dbReference>
<dbReference type="InterPro" id="IPR036259">
    <property type="entry name" value="MFS_trans_sf"/>
</dbReference>
<protein>
    <submittedName>
        <fullName evidence="8">MFS transporter</fullName>
    </submittedName>
</protein>
<organism evidence="8 9">
    <name type="scientific">Stutzerimonas kirkiae</name>
    <dbReference type="NCBI Taxonomy" id="2211392"/>
    <lineage>
        <taxon>Bacteria</taxon>
        <taxon>Pseudomonadati</taxon>
        <taxon>Pseudomonadota</taxon>
        <taxon>Gammaproteobacteria</taxon>
        <taxon>Pseudomonadales</taxon>
        <taxon>Pseudomonadaceae</taxon>
        <taxon>Stutzerimonas</taxon>
    </lineage>
</organism>
<feature type="transmembrane region" description="Helical" evidence="6">
    <location>
        <begin position="319"/>
        <end position="341"/>
    </location>
</feature>
<keyword evidence="5 6" id="KW-0472">Membrane</keyword>
<evidence type="ECO:0000259" key="7">
    <source>
        <dbReference type="PROSITE" id="PS50850"/>
    </source>
</evidence>
<dbReference type="RefSeq" id="WP_131184082.1">
    <property type="nucleotide sequence ID" value="NZ_QJUO01000009.1"/>
</dbReference>
<dbReference type="GO" id="GO:0022857">
    <property type="term" value="F:transmembrane transporter activity"/>
    <property type="evidence" value="ECO:0007669"/>
    <property type="project" value="InterPro"/>
</dbReference>
<feature type="transmembrane region" description="Helical" evidence="6">
    <location>
        <begin position="410"/>
        <end position="430"/>
    </location>
</feature>
<evidence type="ECO:0000313" key="9">
    <source>
        <dbReference type="Proteomes" id="UP000292639"/>
    </source>
</evidence>
<evidence type="ECO:0000256" key="5">
    <source>
        <dbReference type="ARBA" id="ARBA00023136"/>
    </source>
</evidence>
<sequence length="525" mass="56297">MSTAAAAPPAGAPPQPVFNGRLAVGLLGVLLAAMMAGLSNRVPALVLVDVQGGLGFARDDLAWLTTAFSAGELAAMPFAAWFAITFSMRRFHLTLLALALSLSAILPLVRDMHLLLALRLLHGLCAGALIPILMMAALRFLPASVRLHGLALFAMTATLSPNVALWLAALAVDHLEDWRWVYWLVIPLGLLAMAMVAWGIPPMPLALARLKQANWFGMLLGAPGLMLLVVGIDQGVRLDWFQSSLIVVALGLGAIFSGLFLLSEWLHPAPFVRLELLKRRNVWLGFITLAVMLVTMSSAVVLPANVLGGLQGFRMQQSASLGLLVGLPQLLLGSCVALLLYQRRVDARHVLASGMACMAVACWLASGITEEWMVRQFLWPTLLHMIGQPLAMVAMLFLMVSVVQPMEGPFMAGMVNIVRVLSTILGGAFIGQLTALRSRFHFEGLRDQAGNLLPQWTAFGTEPGTLAETFARQASVLAAADVYRLIGLLALLSIPLILKLQYIPAPVVPRPLQPMPAPTPAGAIS</sequence>
<dbReference type="PANTHER" id="PTHR42718:SF9">
    <property type="entry name" value="MAJOR FACILITATOR SUPERFAMILY MULTIDRUG TRANSPORTER MFSC"/>
    <property type="match status" value="1"/>
</dbReference>
<proteinExistence type="predicted"/>
<feature type="transmembrane region" description="Helical" evidence="6">
    <location>
        <begin position="121"/>
        <end position="141"/>
    </location>
</feature>
<evidence type="ECO:0000256" key="2">
    <source>
        <dbReference type="ARBA" id="ARBA00022448"/>
    </source>
</evidence>
<feature type="transmembrane region" description="Helical" evidence="6">
    <location>
        <begin position="90"/>
        <end position="109"/>
    </location>
</feature>
<dbReference type="Proteomes" id="UP000292639">
    <property type="component" value="Unassembled WGS sequence"/>
</dbReference>
<keyword evidence="4 6" id="KW-1133">Transmembrane helix</keyword>
<dbReference type="Pfam" id="PF07690">
    <property type="entry name" value="MFS_1"/>
    <property type="match status" value="1"/>
</dbReference>
<dbReference type="InterPro" id="IPR020846">
    <property type="entry name" value="MFS_dom"/>
</dbReference>
<feature type="transmembrane region" description="Helical" evidence="6">
    <location>
        <begin position="244"/>
        <end position="262"/>
    </location>
</feature>
<feature type="transmembrane region" description="Helical" evidence="6">
    <location>
        <begin position="147"/>
        <end position="168"/>
    </location>
</feature>
<evidence type="ECO:0000256" key="1">
    <source>
        <dbReference type="ARBA" id="ARBA00004141"/>
    </source>
</evidence>
<comment type="subcellular location">
    <subcellularLocation>
        <location evidence="1">Membrane</location>
        <topology evidence="1">Multi-pass membrane protein</topology>
    </subcellularLocation>
</comment>
<evidence type="ECO:0000256" key="3">
    <source>
        <dbReference type="ARBA" id="ARBA00022692"/>
    </source>
</evidence>
<comment type="caution">
    <text evidence="8">The sequence shown here is derived from an EMBL/GenBank/DDBJ whole genome shotgun (WGS) entry which is preliminary data.</text>
</comment>
<evidence type="ECO:0000256" key="4">
    <source>
        <dbReference type="ARBA" id="ARBA00022989"/>
    </source>
</evidence>
<dbReference type="AlphaFoldDB" id="A0A4Q9R6S9"/>
<accession>A0A4Q9R6S9</accession>